<gene>
    <name evidence="1" type="ORF">ACFONL_04835</name>
</gene>
<proteinExistence type="predicted"/>
<keyword evidence="2" id="KW-1185">Reference proteome</keyword>
<sequence>MSVASIPHSSSGATTKPAALLEQFIAKSPYRAMLEPIAADVERVALHNNQIQAALATLASQPGFRPGGWLRRPGADERAVRAFLEFVAFASPAFLSSVGEWPMGQIRG</sequence>
<dbReference type="EMBL" id="JBHRYC010000024">
    <property type="protein sequence ID" value="MFC3636713.1"/>
    <property type="molecule type" value="Genomic_DNA"/>
</dbReference>
<organism evidence="1 2">
    <name type="scientific">Camelimonas fluminis</name>
    <dbReference type="NCBI Taxonomy" id="1576911"/>
    <lineage>
        <taxon>Bacteria</taxon>
        <taxon>Pseudomonadati</taxon>
        <taxon>Pseudomonadota</taxon>
        <taxon>Alphaproteobacteria</taxon>
        <taxon>Hyphomicrobiales</taxon>
        <taxon>Chelatococcaceae</taxon>
        <taxon>Camelimonas</taxon>
    </lineage>
</organism>
<protein>
    <submittedName>
        <fullName evidence="1">Uncharacterized protein</fullName>
    </submittedName>
</protein>
<dbReference type="RefSeq" id="WP_191319997.1">
    <property type="nucleotide sequence ID" value="NZ_BNCG01000012.1"/>
</dbReference>
<evidence type="ECO:0000313" key="1">
    <source>
        <dbReference type="EMBL" id="MFC3636713.1"/>
    </source>
</evidence>
<name>A0ABV7UDT0_9HYPH</name>
<comment type="caution">
    <text evidence="1">The sequence shown here is derived from an EMBL/GenBank/DDBJ whole genome shotgun (WGS) entry which is preliminary data.</text>
</comment>
<evidence type="ECO:0000313" key="2">
    <source>
        <dbReference type="Proteomes" id="UP001595704"/>
    </source>
</evidence>
<accession>A0ABV7UDT0</accession>
<reference evidence="2" key="1">
    <citation type="journal article" date="2019" name="Int. J. Syst. Evol. Microbiol.">
        <title>The Global Catalogue of Microorganisms (GCM) 10K type strain sequencing project: providing services to taxonomists for standard genome sequencing and annotation.</title>
        <authorList>
            <consortium name="The Broad Institute Genomics Platform"/>
            <consortium name="The Broad Institute Genome Sequencing Center for Infectious Disease"/>
            <person name="Wu L."/>
            <person name="Ma J."/>
        </authorList>
    </citation>
    <scope>NUCLEOTIDE SEQUENCE [LARGE SCALE GENOMIC DNA]</scope>
    <source>
        <strain evidence="2">KCTC 42282</strain>
    </source>
</reference>
<dbReference type="Proteomes" id="UP001595704">
    <property type="component" value="Unassembled WGS sequence"/>
</dbReference>